<comment type="caution">
    <text evidence="8">The sequence shown here is derived from an EMBL/GenBank/DDBJ whole genome shotgun (WGS) entry which is preliminary data.</text>
</comment>
<dbReference type="InterPro" id="IPR008271">
    <property type="entry name" value="Ser/Thr_kinase_AS"/>
</dbReference>
<dbReference type="SMART" id="SM00044">
    <property type="entry name" value="CYCc"/>
    <property type="match status" value="1"/>
</dbReference>
<dbReference type="GO" id="GO:0005737">
    <property type="term" value="C:cytoplasm"/>
    <property type="evidence" value="ECO:0007669"/>
    <property type="project" value="TreeGrafter"/>
</dbReference>
<accession>A0A7Y4KK85</accession>
<dbReference type="GO" id="GO:0005524">
    <property type="term" value="F:ATP binding"/>
    <property type="evidence" value="ECO:0007669"/>
    <property type="project" value="UniProtKB-UniRule"/>
</dbReference>
<dbReference type="GO" id="GO:0004016">
    <property type="term" value="F:adenylate cyclase activity"/>
    <property type="evidence" value="ECO:0007669"/>
    <property type="project" value="TreeGrafter"/>
</dbReference>
<dbReference type="InterPro" id="IPR011990">
    <property type="entry name" value="TPR-like_helical_dom_sf"/>
</dbReference>
<dbReference type="Pfam" id="PF00211">
    <property type="entry name" value="Guanylate_cyc"/>
    <property type="match status" value="1"/>
</dbReference>
<dbReference type="SMART" id="SM00220">
    <property type="entry name" value="S_TKc"/>
    <property type="match status" value="1"/>
</dbReference>
<evidence type="ECO:0000256" key="5">
    <source>
        <dbReference type="SAM" id="MobiDB-lite"/>
    </source>
</evidence>
<dbReference type="InterPro" id="IPR001054">
    <property type="entry name" value="A/G_cyclase"/>
</dbReference>
<dbReference type="SUPFAM" id="SSF48452">
    <property type="entry name" value="TPR-like"/>
    <property type="match status" value="1"/>
</dbReference>
<dbReference type="GO" id="GO:0004672">
    <property type="term" value="F:protein kinase activity"/>
    <property type="evidence" value="ECO:0007669"/>
    <property type="project" value="InterPro"/>
</dbReference>
<reference evidence="8 9" key="1">
    <citation type="submission" date="2020-05" db="EMBL/GenBank/DDBJ databases">
        <authorList>
            <person name="Whitworth D."/>
        </authorList>
    </citation>
    <scope>NUCLEOTIDE SEQUENCE [LARGE SCALE GENOMIC DNA]</scope>
    <source>
        <strain evidence="8 9">AB043B</strain>
    </source>
</reference>
<evidence type="ECO:0000313" key="9">
    <source>
        <dbReference type="Proteomes" id="UP000563426"/>
    </source>
</evidence>
<gene>
    <name evidence="8" type="ORF">HMI49_14730</name>
</gene>
<dbReference type="GO" id="GO:0035556">
    <property type="term" value="P:intracellular signal transduction"/>
    <property type="evidence" value="ECO:0007669"/>
    <property type="project" value="InterPro"/>
</dbReference>
<dbReference type="Proteomes" id="UP000563426">
    <property type="component" value="Unassembled WGS sequence"/>
</dbReference>
<dbReference type="EMBL" id="JABFJV010000070">
    <property type="protein sequence ID" value="NOK34454.1"/>
    <property type="molecule type" value="Genomic_DNA"/>
</dbReference>
<sequence length="1369" mass="149510">MKNPMDPQLLEAFHGRYELLSELGEGGFGRVYKARQVTTGQNVAVKLLRLTDGATPESVERRSARFEREMKLCAQMHHPNIVRLIDSGRAQGGAVYSIFEFVPGKNLAQVLAEEGVLDPVETRHLMLQLLDALACAHAQNVVHRDLKPANIMVVPTGARRNALVLDFGIGSVTDELTRAEPQPRITSTNESLGTPSYAAPEQLRGQAPTPRSDLYAWGLVFLECLTGKRVFEGATVAEVIFQQLSTEPVPIPPAIAAHPLGKLLQRATAKDPSQRTVSAEVLLRQLEAVDVSNLPRRPSPVRIQPAAPNAETATVELSSRTPNALSTRARRWAEGERRQLTVVCCTLSATQTSPGPVDIEELDHVLGAQQEVCIEIARRYNGHIASALGDIVLFYFGYPAAREDDARRAAQAALDMVAEVRRRGRSIEAERGTRVEIRVGLHTGLVVSREQRDPTLSGLGFVVGTTPKLAFRLSTSAPSGAILVTGDTQQLVRKHFPLESVPASPNELLPPGLETFVLQGADATWSGTDDALTLVGRARELDLVLSRWEQVRAGQGQAVLISGEPGIGKSRLTRELGDRLGAEPHTWLEARCTQDGSGQAYMPVVDLLTRMLDPNRDLSPEGRLTGLEALLSGYSFDLPETLPLFASLLSLPLPPERWAPLDVSPLKHRELTRNALLSLLAAMAERQPVVLAMEDLHWADPSTLELLKALVEEVSSSRLLAVFSARPEFEPPWASSSVTQVQLGALARAEVERLATAAAGGPLSAEALEEIATRTDGIPLFVEELVRTLRESGALVEREGRFALDAGKAGAAVPGTLRDLLVARLDRLGRSKETAQIASVLGRELTHELLRHVSPLTPEALEADLERLVGSGLLHRKRRPKGPVYLFKHALVRDAAYDSMLKRYRQQVHAKTAEALEAHFPEQVESRPDLLAHHWAAANLKRKAIVYAQKAAFAALVRSAYLEAILFARLGLSWLDAIDDPVERAQLELSLNGVLAPALMSTQGWRSQDLRTVAERSLELLFTVGESPYAAPTLWVLSIFYHLGGDQRRVRGLLDRLVALAQRTGDAGQEAVALTILSNIELLEGRLGEAKAKAERCLALFDPVAHRIHRILYGQDTRVGGESVLCRGLWLLGFPDQAKAHGEAAVAWGRELNHGTSIGLSFIYLLLMAQEHGDRAEALQLISQHAELSHRYGLLEQSAYVGILRGWAAKDLEAMRRGVALREAFGTEMDQPGYYAMLAELELELGHVEAALATVEHGRQRAQALGEAYHESKLLRVKGQVLLQRDGNTTPSAEACFRQAAEVAHAQGARMRELQAVTALARVLQASGRQEEARQRLQTVYSTFSEGWGTPPVSEARALLEALGGRTLT</sequence>
<dbReference type="InterPro" id="IPR029787">
    <property type="entry name" value="Nucleotide_cyclase"/>
</dbReference>
<evidence type="ECO:0000256" key="1">
    <source>
        <dbReference type="ARBA" id="ARBA00004167"/>
    </source>
</evidence>
<dbReference type="PROSITE" id="PS00107">
    <property type="entry name" value="PROTEIN_KINASE_ATP"/>
    <property type="match status" value="1"/>
</dbReference>
<dbReference type="Gene3D" id="1.25.40.10">
    <property type="entry name" value="Tetratricopeptide repeat domain"/>
    <property type="match status" value="2"/>
</dbReference>
<dbReference type="Gene3D" id="1.10.510.10">
    <property type="entry name" value="Transferase(Phosphotransferase) domain 1"/>
    <property type="match status" value="1"/>
</dbReference>
<dbReference type="InterPro" id="IPR027417">
    <property type="entry name" value="P-loop_NTPase"/>
</dbReference>
<keyword evidence="8" id="KW-0808">Transferase</keyword>
<protein>
    <submittedName>
        <fullName evidence="8">TOMM system kinase/cyclase fusion protein</fullName>
    </submittedName>
</protein>
<dbReference type="CDD" id="cd14014">
    <property type="entry name" value="STKc_PknB_like"/>
    <property type="match status" value="1"/>
</dbReference>
<dbReference type="PROSITE" id="PS50125">
    <property type="entry name" value="GUANYLATE_CYCLASE_2"/>
    <property type="match status" value="1"/>
</dbReference>
<comment type="subcellular location">
    <subcellularLocation>
        <location evidence="1">Membrane</location>
        <topology evidence="1">Single-pass membrane protein</topology>
    </subcellularLocation>
</comment>
<evidence type="ECO:0000259" key="7">
    <source>
        <dbReference type="PROSITE" id="PS50125"/>
    </source>
</evidence>
<dbReference type="GO" id="GO:0016020">
    <property type="term" value="C:membrane"/>
    <property type="evidence" value="ECO:0007669"/>
    <property type="project" value="UniProtKB-SubCell"/>
</dbReference>
<dbReference type="GO" id="GO:0009190">
    <property type="term" value="P:cyclic nucleotide biosynthetic process"/>
    <property type="evidence" value="ECO:0007669"/>
    <property type="project" value="InterPro"/>
</dbReference>
<feature type="domain" description="Protein kinase" evidence="6">
    <location>
        <begin position="17"/>
        <end position="289"/>
    </location>
</feature>
<dbReference type="Gene3D" id="3.30.200.20">
    <property type="entry name" value="Phosphorylase Kinase, domain 1"/>
    <property type="match status" value="1"/>
</dbReference>
<dbReference type="InterPro" id="IPR000719">
    <property type="entry name" value="Prot_kinase_dom"/>
</dbReference>
<dbReference type="InterPro" id="IPR011009">
    <property type="entry name" value="Kinase-like_dom_sf"/>
</dbReference>
<evidence type="ECO:0000256" key="3">
    <source>
        <dbReference type="ARBA" id="ARBA00022840"/>
    </source>
</evidence>
<dbReference type="SUPFAM" id="SSF56112">
    <property type="entry name" value="Protein kinase-like (PK-like)"/>
    <property type="match status" value="1"/>
</dbReference>
<dbReference type="InterPro" id="IPR023889">
    <property type="entry name" value="TOMM_kin_cyc"/>
</dbReference>
<evidence type="ECO:0000256" key="2">
    <source>
        <dbReference type="ARBA" id="ARBA00022741"/>
    </source>
</evidence>
<dbReference type="SUPFAM" id="SSF55073">
    <property type="entry name" value="Nucleotide cyclase"/>
    <property type="match status" value="1"/>
</dbReference>
<dbReference type="PROSITE" id="PS50011">
    <property type="entry name" value="PROTEIN_KINASE_DOM"/>
    <property type="match status" value="1"/>
</dbReference>
<evidence type="ECO:0000256" key="4">
    <source>
        <dbReference type="PROSITE-ProRule" id="PRU10141"/>
    </source>
</evidence>
<dbReference type="InterPro" id="IPR041664">
    <property type="entry name" value="AAA_16"/>
</dbReference>
<dbReference type="SUPFAM" id="SSF52540">
    <property type="entry name" value="P-loop containing nucleoside triphosphate hydrolases"/>
    <property type="match status" value="1"/>
</dbReference>
<dbReference type="Pfam" id="PF13191">
    <property type="entry name" value="AAA_16"/>
    <property type="match status" value="1"/>
</dbReference>
<proteinExistence type="predicted"/>
<evidence type="ECO:0000313" key="8">
    <source>
        <dbReference type="EMBL" id="NOK34454.1"/>
    </source>
</evidence>
<dbReference type="CDD" id="cd07302">
    <property type="entry name" value="CHD"/>
    <property type="match status" value="1"/>
</dbReference>
<keyword evidence="2 4" id="KW-0547">Nucleotide-binding</keyword>
<feature type="domain" description="Guanylate cyclase" evidence="7">
    <location>
        <begin position="341"/>
        <end position="470"/>
    </location>
</feature>
<dbReference type="PANTHER" id="PTHR16305:SF28">
    <property type="entry name" value="GUANYLATE CYCLASE DOMAIN-CONTAINING PROTEIN"/>
    <property type="match status" value="1"/>
</dbReference>
<evidence type="ECO:0000259" key="6">
    <source>
        <dbReference type="PROSITE" id="PS50011"/>
    </source>
</evidence>
<dbReference type="Pfam" id="PF00069">
    <property type="entry name" value="Pkinase"/>
    <property type="match status" value="1"/>
</dbReference>
<organism evidence="8 9">
    <name type="scientific">Corallococcus exercitus</name>
    <dbReference type="NCBI Taxonomy" id="2316736"/>
    <lineage>
        <taxon>Bacteria</taxon>
        <taxon>Pseudomonadati</taxon>
        <taxon>Myxococcota</taxon>
        <taxon>Myxococcia</taxon>
        <taxon>Myxococcales</taxon>
        <taxon>Cystobacterineae</taxon>
        <taxon>Myxococcaceae</taxon>
        <taxon>Corallococcus</taxon>
    </lineage>
</organism>
<keyword evidence="9" id="KW-1185">Reference proteome</keyword>
<keyword evidence="8" id="KW-0418">Kinase</keyword>
<feature type="compositionally biased region" description="Polar residues" evidence="5">
    <location>
        <begin position="184"/>
        <end position="194"/>
    </location>
</feature>
<dbReference type="InterPro" id="IPR017441">
    <property type="entry name" value="Protein_kinase_ATP_BS"/>
</dbReference>
<feature type="binding site" evidence="4">
    <location>
        <position position="46"/>
    </location>
    <ligand>
        <name>ATP</name>
        <dbReference type="ChEBI" id="CHEBI:30616"/>
    </ligand>
</feature>
<feature type="region of interest" description="Disordered" evidence="5">
    <location>
        <begin position="178"/>
        <end position="207"/>
    </location>
</feature>
<dbReference type="NCBIfam" id="TIGR03903">
    <property type="entry name" value="TOMM_kin_cyc"/>
    <property type="match status" value="1"/>
</dbReference>
<name>A0A7Y4KK85_9BACT</name>
<dbReference type="Gene3D" id="3.30.70.1230">
    <property type="entry name" value="Nucleotide cyclase"/>
    <property type="match status" value="1"/>
</dbReference>
<dbReference type="PANTHER" id="PTHR16305">
    <property type="entry name" value="TESTICULAR SOLUBLE ADENYLYL CYCLASE"/>
    <property type="match status" value="1"/>
</dbReference>
<keyword evidence="3 4" id="KW-0067">ATP-binding</keyword>
<dbReference type="PROSITE" id="PS00108">
    <property type="entry name" value="PROTEIN_KINASE_ST"/>
    <property type="match status" value="1"/>
</dbReference>